<dbReference type="Proteomes" id="UP000198642">
    <property type="component" value="Unassembled WGS sequence"/>
</dbReference>
<dbReference type="Gene3D" id="1.10.510.10">
    <property type="entry name" value="Transferase(Phosphotransferase) domain 1"/>
    <property type="match status" value="1"/>
</dbReference>
<evidence type="ECO:0000313" key="2">
    <source>
        <dbReference type="Proteomes" id="UP000198642"/>
    </source>
</evidence>
<gene>
    <name evidence="1" type="ORF">SAMN04488072_106224</name>
</gene>
<dbReference type="EMBL" id="FOJW01000006">
    <property type="protein sequence ID" value="SFB07753.1"/>
    <property type="molecule type" value="Genomic_DNA"/>
</dbReference>
<dbReference type="RefSeq" id="WP_342028025.1">
    <property type="nucleotide sequence ID" value="NZ_FOJW01000006.1"/>
</dbReference>
<accession>A0A1I0Y6H9</accession>
<reference evidence="1 2" key="1">
    <citation type="submission" date="2016-10" db="EMBL/GenBank/DDBJ databases">
        <authorList>
            <person name="de Groot N.N."/>
        </authorList>
    </citation>
    <scope>NUCLEOTIDE SEQUENCE [LARGE SCALE GENOMIC DNA]</scope>
    <source>
        <strain evidence="1 2">CGMCC 1.3702</strain>
    </source>
</reference>
<organism evidence="1 2">
    <name type="scientific">Lentibacillus halodurans</name>
    <dbReference type="NCBI Taxonomy" id="237679"/>
    <lineage>
        <taxon>Bacteria</taxon>
        <taxon>Bacillati</taxon>
        <taxon>Bacillota</taxon>
        <taxon>Bacilli</taxon>
        <taxon>Bacillales</taxon>
        <taxon>Bacillaceae</taxon>
        <taxon>Lentibacillus</taxon>
    </lineage>
</organism>
<proteinExistence type="predicted"/>
<sequence>MESEEQLVLIDWEGLKLAPVEADLMFLVDKPYFHTFLKMYQKTHQNFKLNPDALHFYQGRRKLEDIGEFMEQLLFDSLNEQERVVTMNYLKEELRTISG</sequence>
<dbReference type="AlphaFoldDB" id="A0A1I0Y6H9"/>
<evidence type="ECO:0000313" key="1">
    <source>
        <dbReference type="EMBL" id="SFB07753.1"/>
    </source>
</evidence>
<name>A0A1I0Y6H9_9BACI</name>
<keyword evidence="2" id="KW-1185">Reference proteome</keyword>
<dbReference type="STRING" id="237679.SAMN04488072_106224"/>
<protein>
    <submittedName>
        <fullName evidence="1">Uncharacterized protein</fullName>
    </submittedName>
</protein>